<name>E6X9L5_CELAD</name>
<keyword evidence="2" id="KW-1185">Reference proteome</keyword>
<dbReference type="KEGG" id="cao:Celal_1453"/>
<sequence>MKRYPLSFILIFLISGCCKDVIENTYTLNNYDKAIIPYTTSQEQLFTDNNGVEVLALSTPRISIIDARRDGPDSCRITEIEEVSSTLTFSAIDLTLDISVTADIDRAFGINTLTSMDTYYQSSFQLSCKAVVDMPLEAQVTTYSKHDFDFENVYVFQDCRENSSIENIVFSVTRGVQFITFTDGRYLKLND</sequence>
<organism evidence="1 2">
    <name type="scientific">Cellulophaga algicola (strain DSM 14237 / IC166 / ACAM 630)</name>
    <dbReference type="NCBI Taxonomy" id="688270"/>
    <lineage>
        <taxon>Bacteria</taxon>
        <taxon>Pseudomonadati</taxon>
        <taxon>Bacteroidota</taxon>
        <taxon>Flavobacteriia</taxon>
        <taxon>Flavobacteriales</taxon>
        <taxon>Flavobacteriaceae</taxon>
        <taxon>Cellulophaga</taxon>
    </lineage>
</organism>
<dbReference type="STRING" id="688270.Celal_1453"/>
<evidence type="ECO:0008006" key="3">
    <source>
        <dbReference type="Google" id="ProtNLM"/>
    </source>
</evidence>
<dbReference type="PROSITE" id="PS51257">
    <property type="entry name" value="PROKAR_LIPOPROTEIN"/>
    <property type="match status" value="1"/>
</dbReference>
<accession>E6X9L5</accession>
<reference evidence="1 2" key="1">
    <citation type="journal article" date="2010" name="Stand. Genomic Sci.">
        <title>Complete genome sequence of Cellulophaga algicola type strain (IC166).</title>
        <authorList>
            <person name="Abt B."/>
            <person name="Lu M."/>
            <person name="Misra M."/>
            <person name="Han C."/>
            <person name="Nolan M."/>
            <person name="Lucas S."/>
            <person name="Hammon N."/>
            <person name="Deshpande S."/>
            <person name="Cheng J.F."/>
            <person name="Tapia R."/>
            <person name="Goodwin L."/>
            <person name="Pitluck S."/>
            <person name="Liolios K."/>
            <person name="Pagani I."/>
            <person name="Ivanova N."/>
            <person name="Mavromatis K."/>
            <person name="Ovchinikova G."/>
            <person name="Pati A."/>
            <person name="Chen A."/>
            <person name="Palaniappan K."/>
            <person name="Land M."/>
            <person name="Hauser L."/>
            <person name="Chang Y.J."/>
            <person name="Jeffries C.D."/>
            <person name="Detter J.C."/>
            <person name="Brambilla E."/>
            <person name="Rohde M."/>
            <person name="Tindall B.J."/>
            <person name="Goker M."/>
            <person name="Woyke T."/>
            <person name="Bristow J."/>
            <person name="Eisen J.A."/>
            <person name="Markowitz V."/>
            <person name="Hugenholtz P."/>
            <person name="Kyrpides N.C."/>
            <person name="Klenk H.P."/>
            <person name="Lapidus A."/>
        </authorList>
    </citation>
    <scope>NUCLEOTIDE SEQUENCE [LARGE SCALE GENOMIC DNA]</scope>
    <source>
        <strain evidence="2">DSM 14237 / IC166 / ACAM 630</strain>
    </source>
</reference>
<dbReference type="EMBL" id="CP002453">
    <property type="protein sequence ID" value="ADV48765.1"/>
    <property type="molecule type" value="Genomic_DNA"/>
</dbReference>
<dbReference type="RefSeq" id="WP_013550246.1">
    <property type="nucleotide sequence ID" value="NC_014934.1"/>
</dbReference>
<evidence type="ECO:0000313" key="2">
    <source>
        <dbReference type="Proteomes" id="UP000008634"/>
    </source>
</evidence>
<dbReference type="Proteomes" id="UP000008634">
    <property type="component" value="Chromosome"/>
</dbReference>
<proteinExistence type="predicted"/>
<dbReference type="eggNOG" id="ENOG502ZF3H">
    <property type="taxonomic scope" value="Bacteria"/>
</dbReference>
<dbReference type="AlphaFoldDB" id="E6X9L5"/>
<dbReference type="HOGENOM" id="CLU_1419188_0_0_10"/>
<gene>
    <name evidence="1" type="ordered locus">Celal_1453</name>
</gene>
<protein>
    <recommendedName>
        <fullName evidence="3">Lipoprotein</fullName>
    </recommendedName>
</protein>
<dbReference type="OrthoDB" id="1446186at2"/>
<evidence type="ECO:0000313" key="1">
    <source>
        <dbReference type="EMBL" id="ADV48765.1"/>
    </source>
</evidence>